<proteinExistence type="predicted"/>
<dbReference type="Proteomes" id="UP000821865">
    <property type="component" value="Chromosome 9"/>
</dbReference>
<keyword evidence="2" id="KW-1185">Reference proteome</keyword>
<sequence length="738" mass="81482">MMALPLVDMKGVRSRHTGLSVNYALPCTARPNRLCHVCKDTAAWNGFFINVGLELREGTCAALSLLRAREGMTTANMATDEEKAQAATLFYWLLTQHRCVVRVTITDDVFGGHEQVVCRALSGSVGKISALTLLQSSERAVVNNALVTAVRSMKHLAELNLMIDSPEHFAKLGPLLGTGSSLKVLRALQVKTGLGGAKDFLERLYRNESISLLAITTAILQASCDSPPPDIGPAAFAWYVAKNRSLRALLMIAPKNGPEVDVRAICQAVSMNPVLTHLELELSTLKEEFATPIMYLVGSTRTLKRLSLTYAFVDERYREAFIQGPVHWSVPLFCCLSCGTIHAEETDRVKPWIQALLQENDSLNELRFSMFGFCTLECRAFLKSVAKNTTLRRVTIHRLGQNASAFCKFLTATGVVDRVNADIVCDVAYPSTMGLPEYEVGQLANVSFCDLESTLSHVAACQLVTRVQLRVFSFLCLTDIIEPAASPLIKLIRKAPALASLVIQVDRGCCSRCWNECAPSFCDAVLHNTAIRSLNLKLPQNPRMALLPLADLLQRSPWLCRFTLEPPSPEAFGEFVRELSKPKLEDNYNLALVQLTHNGPLLVEEKLRIQNVVRRNVTLATRAAYFVVGSADFGNNDVRYCNKDTAEALEKMSGCPILVEELCVFQGISKKQALGKIAASLTSTADLNEFMRLAGVVRDEIVCLDSVDGSKQLDDLNEYCLRHIRTYLKMSDIIDSPM</sequence>
<dbReference type="EMBL" id="CM023478">
    <property type="protein sequence ID" value="KAH7932862.1"/>
    <property type="molecule type" value="Genomic_DNA"/>
</dbReference>
<protein>
    <submittedName>
        <fullName evidence="1">Uncharacterized protein</fullName>
    </submittedName>
</protein>
<evidence type="ECO:0000313" key="2">
    <source>
        <dbReference type="Proteomes" id="UP000821865"/>
    </source>
</evidence>
<reference evidence="1" key="1">
    <citation type="submission" date="2020-05" db="EMBL/GenBank/DDBJ databases">
        <title>Large-scale comparative analyses of tick genomes elucidate their genetic diversity and vector capacities.</title>
        <authorList>
            <person name="Jia N."/>
            <person name="Wang J."/>
            <person name="Shi W."/>
            <person name="Du L."/>
            <person name="Sun Y."/>
            <person name="Zhan W."/>
            <person name="Jiang J."/>
            <person name="Wang Q."/>
            <person name="Zhang B."/>
            <person name="Ji P."/>
            <person name="Sakyi L.B."/>
            <person name="Cui X."/>
            <person name="Yuan T."/>
            <person name="Jiang B."/>
            <person name="Yang W."/>
            <person name="Lam T.T.-Y."/>
            <person name="Chang Q."/>
            <person name="Ding S."/>
            <person name="Wang X."/>
            <person name="Zhu J."/>
            <person name="Ruan X."/>
            <person name="Zhao L."/>
            <person name="Wei J."/>
            <person name="Que T."/>
            <person name="Du C."/>
            <person name="Cheng J."/>
            <person name="Dai P."/>
            <person name="Han X."/>
            <person name="Huang E."/>
            <person name="Gao Y."/>
            <person name="Liu J."/>
            <person name="Shao H."/>
            <person name="Ye R."/>
            <person name="Li L."/>
            <person name="Wei W."/>
            <person name="Wang X."/>
            <person name="Wang C."/>
            <person name="Yang T."/>
            <person name="Huo Q."/>
            <person name="Li W."/>
            <person name="Guo W."/>
            <person name="Chen H."/>
            <person name="Zhou L."/>
            <person name="Ni X."/>
            <person name="Tian J."/>
            <person name="Zhou Y."/>
            <person name="Sheng Y."/>
            <person name="Liu T."/>
            <person name="Pan Y."/>
            <person name="Xia L."/>
            <person name="Li J."/>
            <person name="Zhao F."/>
            <person name="Cao W."/>
        </authorList>
    </citation>
    <scope>NUCLEOTIDE SEQUENCE</scope>
    <source>
        <strain evidence="1">Dsil-2018</strain>
    </source>
</reference>
<accession>A0ACB8C210</accession>
<evidence type="ECO:0000313" key="1">
    <source>
        <dbReference type="EMBL" id="KAH7932862.1"/>
    </source>
</evidence>
<organism evidence="1 2">
    <name type="scientific">Dermacentor silvarum</name>
    <name type="common">Tick</name>
    <dbReference type="NCBI Taxonomy" id="543639"/>
    <lineage>
        <taxon>Eukaryota</taxon>
        <taxon>Metazoa</taxon>
        <taxon>Ecdysozoa</taxon>
        <taxon>Arthropoda</taxon>
        <taxon>Chelicerata</taxon>
        <taxon>Arachnida</taxon>
        <taxon>Acari</taxon>
        <taxon>Parasitiformes</taxon>
        <taxon>Ixodida</taxon>
        <taxon>Ixodoidea</taxon>
        <taxon>Ixodidae</taxon>
        <taxon>Rhipicephalinae</taxon>
        <taxon>Dermacentor</taxon>
    </lineage>
</organism>
<gene>
    <name evidence="1" type="ORF">HPB49_003954</name>
</gene>
<name>A0ACB8C210_DERSI</name>
<comment type="caution">
    <text evidence="1">The sequence shown here is derived from an EMBL/GenBank/DDBJ whole genome shotgun (WGS) entry which is preliminary data.</text>
</comment>